<proteinExistence type="predicted"/>
<comment type="caution">
    <text evidence="2">The sequence shown here is derived from an EMBL/GenBank/DDBJ whole genome shotgun (WGS) entry which is preliminary data.</text>
</comment>
<dbReference type="EMBL" id="BKCJ011199759">
    <property type="protein sequence ID" value="GFD02694.1"/>
    <property type="molecule type" value="Genomic_DNA"/>
</dbReference>
<feature type="compositionally biased region" description="Polar residues" evidence="1">
    <location>
        <begin position="1"/>
        <end position="15"/>
    </location>
</feature>
<protein>
    <submittedName>
        <fullName evidence="2">Uncharacterized protein</fullName>
    </submittedName>
</protein>
<accession>A0A699T156</accession>
<feature type="region of interest" description="Disordered" evidence="1">
    <location>
        <begin position="1"/>
        <end position="20"/>
    </location>
</feature>
<sequence length="190" mass="20570">SPTKPEQDLPSTSSAPIIEDWVSDSEEEDIPQVTTDVPSLAQTLELVKTPRHFGLISPPSISVAPPVPLRPHSPSKGLKRPKKTCFVCKSETHLIKDCDFYTRKMAQNSYVSRDIHKHYAKMNHSRIPLHKVSVAALSKSKPVLSAAARTVGAARLTFSKTLSAARVNAANPFAVSVARVKPAKLSAVSA</sequence>
<reference evidence="2" key="1">
    <citation type="journal article" date="2019" name="Sci. Rep.">
        <title>Draft genome of Tanacetum cinerariifolium, the natural source of mosquito coil.</title>
        <authorList>
            <person name="Yamashiro T."/>
            <person name="Shiraishi A."/>
            <person name="Satake H."/>
            <person name="Nakayama K."/>
        </authorList>
    </citation>
    <scope>NUCLEOTIDE SEQUENCE</scope>
</reference>
<dbReference type="AlphaFoldDB" id="A0A699T156"/>
<evidence type="ECO:0000256" key="1">
    <source>
        <dbReference type="SAM" id="MobiDB-lite"/>
    </source>
</evidence>
<feature type="non-terminal residue" evidence="2">
    <location>
        <position position="1"/>
    </location>
</feature>
<evidence type="ECO:0000313" key="2">
    <source>
        <dbReference type="EMBL" id="GFD02694.1"/>
    </source>
</evidence>
<feature type="non-terminal residue" evidence="2">
    <location>
        <position position="190"/>
    </location>
</feature>
<gene>
    <name evidence="2" type="ORF">Tci_874663</name>
</gene>
<organism evidence="2">
    <name type="scientific">Tanacetum cinerariifolium</name>
    <name type="common">Dalmatian daisy</name>
    <name type="synonym">Chrysanthemum cinerariifolium</name>
    <dbReference type="NCBI Taxonomy" id="118510"/>
    <lineage>
        <taxon>Eukaryota</taxon>
        <taxon>Viridiplantae</taxon>
        <taxon>Streptophyta</taxon>
        <taxon>Embryophyta</taxon>
        <taxon>Tracheophyta</taxon>
        <taxon>Spermatophyta</taxon>
        <taxon>Magnoliopsida</taxon>
        <taxon>eudicotyledons</taxon>
        <taxon>Gunneridae</taxon>
        <taxon>Pentapetalae</taxon>
        <taxon>asterids</taxon>
        <taxon>campanulids</taxon>
        <taxon>Asterales</taxon>
        <taxon>Asteraceae</taxon>
        <taxon>Asteroideae</taxon>
        <taxon>Anthemideae</taxon>
        <taxon>Anthemidinae</taxon>
        <taxon>Tanacetum</taxon>
    </lineage>
</organism>
<name>A0A699T156_TANCI</name>